<dbReference type="AlphaFoldDB" id="A0A139PGD9"/>
<evidence type="ECO:0000313" key="3">
    <source>
        <dbReference type="Proteomes" id="UP000072653"/>
    </source>
</evidence>
<dbReference type="OrthoDB" id="9816185at2"/>
<dbReference type="Proteomes" id="UP000072653">
    <property type="component" value="Unassembled WGS sequence"/>
</dbReference>
<gene>
    <name evidence="2" type="ORF">SORDD16_00102</name>
</gene>
<evidence type="ECO:0000313" key="2">
    <source>
        <dbReference type="EMBL" id="KXT88309.1"/>
    </source>
</evidence>
<dbReference type="InterPro" id="IPR003615">
    <property type="entry name" value="HNH_nuc"/>
</dbReference>
<feature type="domain" description="HNH" evidence="1">
    <location>
        <begin position="50"/>
        <end position="99"/>
    </location>
</feature>
<proteinExistence type="predicted"/>
<dbReference type="Pfam" id="PF01844">
    <property type="entry name" value="HNH"/>
    <property type="match status" value="1"/>
</dbReference>
<evidence type="ECO:0000259" key="1">
    <source>
        <dbReference type="Pfam" id="PF01844"/>
    </source>
</evidence>
<sequence length="202" mass="23498">MNYIRQLFKRDYRGFESPPIRRENVSEKYSVKSQRDLLKGYLVEDFGGMCIYCGWNCKRYGGASFHIEHIKSQNDNKDLIDEYSNLALSCPICNTTKNKKSLPSDLDPLGEDYKKLFYRNNRGAIVPNNTITAVERNLSEKYIKTLGLSKELYKLDYIYSSLNIIKRKSGQSGQINESLICSIQRILDFIDDNYIRNSKPKF</sequence>
<dbReference type="GO" id="GO:0004519">
    <property type="term" value="F:endonuclease activity"/>
    <property type="evidence" value="ECO:0007669"/>
    <property type="project" value="InterPro"/>
</dbReference>
<dbReference type="RefSeq" id="WP_061451922.1">
    <property type="nucleotide sequence ID" value="NZ_KQ969550.1"/>
</dbReference>
<name>A0A139PGD9_STROR</name>
<dbReference type="GO" id="GO:0008270">
    <property type="term" value="F:zinc ion binding"/>
    <property type="evidence" value="ECO:0007669"/>
    <property type="project" value="InterPro"/>
</dbReference>
<dbReference type="CDD" id="cd00085">
    <property type="entry name" value="HNHc"/>
    <property type="match status" value="1"/>
</dbReference>
<protein>
    <recommendedName>
        <fullName evidence="1">HNH domain-containing protein</fullName>
    </recommendedName>
</protein>
<dbReference type="Gene3D" id="1.10.30.50">
    <property type="match status" value="1"/>
</dbReference>
<accession>A0A139PGD9</accession>
<dbReference type="InterPro" id="IPR002711">
    <property type="entry name" value="HNH"/>
</dbReference>
<organism evidence="2 3">
    <name type="scientific">Streptococcus oralis</name>
    <dbReference type="NCBI Taxonomy" id="1303"/>
    <lineage>
        <taxon>Bacteria</taxon>
        <taxon>Bacillati</taxon>
        <taxon>Bacillota</taxon>
        <taxon>Bacilli</taxon>
        <taxon>Lactobacillales</taxon>
        <taxon>Streptococcaceae</taxon>
        <taxon>Streptococcus</taxon>
    </lineage>
</organism>
<dbReference type="GO" id="GO:0003676">
    <property type="term" value="F:nucleic acid binding"/>
    <property type="evidence" value="ECO:0007669"/>
    <property type="project" value="InterPro"/>
</dbReference>
<comment type="caution">
    <text evidence="2">The sequence shown here is derived from an EMBL/GenBank/DDBJ whole genome shotgun (WGS) entry which is preliminary data.</text>
</comment>
<dbReference type="PATRIC" id="fig|1303.79.peg.115"/>
<reference evidence="2 3" key="1">
    <citation type="submission" date="2016-01" db="EMBL/GenBank/DDBJ databases">
        <title>Highly variable Streptococcus oralis are common among viridans streptococci isolated from primates.</title>
        <authorList>
            <person name="Denapaite D."/>
            <person name="Rieger M."/>
            <person name="Koendgen S."/>
            <person name="Brueckner R."/>
            <person name="Ochigava I."/>
            <person name="Kappeler P."/>
            <person name="Maetz-Rensing K."/>
            <person name="Leendertz F."/>
            <person name="Hakenbeck R."/>
        </authorList>
    </citation>
    <scope>NUCLEOTIDE SEQUENCE [LARGE SCALE GENOMIC DNA]</scope>
    <source>
        <strain evidence="2 3">DD16</strain>
    </source>
</reference>
<dbReference type="EMBL" id="LQOB01000011">
    <property type="protein sequence ID" value="KXT88309.1"/>
    <property type="molecule type" value="Genomic_DNA"/>
</dbReference>